<reference evidence="2 3" key="2">
    <citation type="submission" date="2020-08" db="EMBL/GenBank/DDBJ databases">
        <authorList>
            <person name="Partida-Martinez L."/>
            <person name="Huntemann M."/>
            <person name="Clum A."/>
            <person name="Wang J."/>
            <person name="Palaniappan K."/>
            <person name="Ritter S."/>
            <person name="Chen I.-M."/>
            <person name="Stamatis D."/>
            <person name="Reddy T."/>
            <person name="O'Malley R."/>
            <person name="Daum C."/>
            <person name="Shapiro N."/>
            <person name="Ivanova N."/>
            <person name="Kyrpides N."/>
            <person name="Woyke T."/>
        </authorList>
    </citation>
    <scope>NUCLEOTIDE SEQUENCE [LARGE SCALE GENOMIC DNA]</scope>
    <source>
        <strain evidence="2 3">AS3.13</strain>
    </source>
</reference>
<sequence length="95" mass="9838">MIDEEAKRQTPAKPLRFRSRASQPQISREAAAREGSILRAAVAALGMQGAQAFLNGHNDQLDGRPLAIAASSVEGYEAVSAAITAIAPVAPTIAA</sequence>
<proteinExistence type="predicted"/>
<evidence type="ECO:0000256" key="1">
    <source>
        <dbReference type="SAM" id="MobiDB-lite"/>
    </source>
</evidence>
<dbReference type="RefSeq" id="WP_184504130.1">
    <property type="nucleotide sequence ID" value="NZ_JACHBT010000003.1"/>
</dbReference>
<reference evidence="2 3" key="1">
    <citation type="submission" date="2020-08" db="EMBL/GenBank/DDBJ databases">
        <title>The Agave Microbiome: Exploring the role of microbial communities in plant adaptations to desert environments.</title>
        <authorList>
            <person name="Partida-Martinez L.P."/>
        </authorList>
    </citation>
    <scope>NUCLEOTIDE SEQUENCE [LARGE SCALE GENOMIC DNA]</scope>
    <source>
        <strain evidence="2 3">AS3.13</strain>
    </source>
</reference>
<dbReference type="AlphaFoldDB" id="A0A7X0JBS9"/>
<organism evidence="2 3">
    <name type="scientific">Sphingomonas endophytica</name>
    <dbReference type="NCBI Taxonomy" id="869719"/>
    <lineage>
        <taxon>Bacteria</taxon>
        <taxon>Pseudomonadati</taxon>
        <taxon>Pseudomonadota</taxon>
        <taxon>Alphaproteobacteria</taxon>
        <taxon>Sphingomonadales</taxon>
        <taxon>Sphingomonadaceae</taxon>
        <taxon>Sphingomonas</taxon>
    </lineage>
</organism>
<feature type="region of interest" description="Disordered" evidence="1">
    <location>
        <begin position="1"/>
        <end position="29"/>
    </location>
</feature>
<name>A0A7X0JBS9_9SPHN</name>
<protein>
    <recommendedName>
        <fullName evidence="4">Antitoxin Xre/MbcA/ParS-like toxin-binding domain-containing protein</fullName>
    </recommendedName>
</protein>
<accession>A0A7X0JBS9</accession>
<comment type="caution">
    <text evidence="2">The sequence shown here is derived from an EMBL/GenBank/DDBJ whole genome shotgun (WGS) entry which is preliminary data.</text>
</comment>
<evidence type="ECO:0000313" key="3">
    <source>
        <dbReference type="Proteomes" id="UP000522313"/>
    </source>
</evidence>
<evidence type="ECO:0000313" key="2">
    <source>
        <dbReference type="EMBL" id="MBB6503712.1"/>
    </source>
</evidence>
<evidence type="ECO:0008006" key="4">
    <source>
        <dbReference type="Google" id="ProtNLM"/>
    </source>
</evidence>
<gene>
    <name evidence="2" type="ORF">F4693_000667</name>
</gene>
<dbReference type="Proteomes" id="UP000522313">
    <property type="component" value="Unassembled WGS sequence"/>
</dbReference>
<dbReference type="EMBL" id="JACHBT010000003">
    <property type="protein sequence ID" value="MBB6503712.1"/>
    <property type="molecule type" value="Genomic_DNA"/>
</dbReference>